<feature type="compositionally biased region" description="Polar residues" evidence="1">
    <location>
        <begin position="50"/>
        <end position="61"/>
    </location>
</feature>
<protein>
    <submittedName>
        <fullName evidence="2">Uncharacterized protein</fullName>
    </submittedName>
</protein>
<name>A0AAD5QK06_PARTN</name>
<accession>A0AAD5QK06</accession>
<keyword evidence="3" id="KW-1185">Reference proteome</keyword>
<feature type="region of interest" description="Disordered" evidence="1">
    <location>
        <begin position="46"/>
        <end position="72"/>
    </location>
</feature>
<organism evidence="2 3">
    <name type="scientific">Parelaphostrongylus tenuis</name>
    <name type="common">Meningeal worm</name>
    <dbReference type="NCBI Taxonomy" id="148309"/>
    <lineage>
        <taxon>Eukaryota</taxon>
        <taxon>Metazoa</taxon>
        <taxon>Ecdysozoa</taxon>
        <taxon>Nematoda</taxon>
        <taxon>Chromadorea</taxon>
        <taxon>Rhabditida</taxon>
        <taxon>Rhabditina</taxon>
        <taxon>Rhabditomorpha</taxon>
        <taxon>Strongyloidea</taxon>
        <taxon>Metastrongylidae</taxon>
        <taxon>Parelaphostrongylus</taxon>
    </lineage>
</organism>
<evidence type="ECO:0000313" key="3">
    <source>
        <dbReference type="Proteomes" id="UP001196413"/>
    </source>
</evidence>
<sequence>MENSLSDIRNERGQICRFTNPPLEIQHAISLMRIEQHLVYAKGTVAPEEPSTSSHQHTGSVRHSLLVGVERS</sequence>
<gene>
    <name evidence="2" type="ORF">KIN20_009974</name>
</gene>
<dbReference type="AlphaFoldDB" id="A0AAD5QK06"/>
<reference evidence="2" key="1">
    <citation type="submission" date="2021-06" db="EMBL/GenBank/DDBJ databases">
        <title>Parelaphostrongylus tenuis whole genome reference sequence.</title>
        <authorList>
            <person name="Garwood T.J."/>
            <person name="Larsen P.A."/>
            <person name="Fountain-Jones N.M."/>
            <person name="Garbe J.R."/>
            <person name="Macchietto M.G."/>
            <person name="Kania S.A."/>
            <person name="Gerhold R.W."/>
            <person name="Richards J.E."/>
            <person name="Wolf T.M."/>
        </authorList>
    </citation>
    <scope>NUCLEOTIDE SEQUENCE</scope>
    <source>
        <strain evidence="2">MNPRO001-30</strain>
        <tissue evidence="2">Meninges</tissue>
    </source>
</reference>
<proteinExistence type="predicted"/>
<comment type="caution">
    <text evidence="2">The sequence shown here is derived from an EMBL/GenBank/DDBJ whole genome shotgun (WGS) entry which is preliminary data.</text>
</comment>
<evidence type="ECO:0000256" key="1">
    <source>
        <dbReference type="SAM" id="MobiDB-lite"/>
    </source>
</evidence>
<dbReference type="EMBL" id="JAHQIW010001695">
    <property type="protein sequence ID" value="KAJ1353367.1"/>
    <property type="molecule type" value="Genomic_DNA"/>
</dbReference>
<evidence type="ECO:0000313" key="2">
    <source>
        <dbReference type="EMBL" id="KAJ1353367.1"/>
    </source>
</evidence>
<dbReference type="Proteomes" id="UP001196413">
    <property type="component" value="Unassembled WGS sequence"/>
</dbReference>